<feature type="signal peptide" evidence="1">
    <location>
        <begin position="1"/>
        <end position="22"/>
    </location>
</feature>
<evidence type="ECO:0000256" key="1">
    <source>
        <dbReference type="SAM" id="SignalP"/>
    </source>
</evidence>
<organism evidence="2 3">
    <name type="scientific">Phyllachora maydis</name>
    <dbReference type="NCBI Taxonomy" id="1825666"/>
    <lineage>
        <taxon>Eukaryota</taxon>
        <taxon>Fungi</taxon>
        <taxon>Dikarya</taxon>
        <taxon>Ascomycota</taxon>
        <taxon>Pezizomycotina</taxon>
        <taxon>Sordariomycetes</taxon>
        <taxon>Sordariomycetidae</taxon>
        <taxon>Phyllachorales</taxon>
        <taxon>Phyllachoraceae</taxon>
        <taxon>Phyllachora</taxon>
    </lineage>
</organism>
<protein>
    <submittedName>
        <fullName evidence="2">Uncharacterized protein</fullName>
    </submittedName>
</protein>
<reference evidence="2" key="1">
    <citation type="journal article" date="2023" name="Mol. Plant Microbe Interact.">
        <title>Elucidating the Obligate Nature and Biological Capacity of an Invasive Fungal Corn Pathogen.</title>
        <authorList>
            <person name="MacCready J.S."/>
            <person name="Roggenkamp E.M."/>
            <person name="Gdanetz K."/>
            <person name="Chilvers M.I."/>
        </authorList>
    </citation>
    <scope>NUCLEOTIDE SEQUENCE</scope>
    <source>
        <strain evidence="2">PM02</strain>
    </source>
</reference>
<evidence type="ECO:0000313" key="2">
    <source>
        <dbReference type="EMBL" id="KAK2074793.1"/>
    </source>
</evidence>
<evidence type="ECO:0000313" key="3">
    <source>
        <dbReference type="Proteomes" id="UP001217918"/>
    </source>
</evidence>
<dbReference type="Proteomes" id="UP001217918">
    <property type="component" value="Unassembled WGS sequence"/>
</dbReference>
<comment type="caution">
    <text evidence="2">The sequence shown here is derived from an EMBL/GenBank/DDBJ whole genome shotgun (WGS) entry which is preliminary data.</text>
</comment>
<proteinExistence type="predicted"/>
<keyword evidence="3" id="KW-1185">Reference proteome</keyword>
<gene>
    <name evidence="2" type="ORF">P8C59_008974</name>
</gene>
<dbReference type="EMBL" id="JAQQPM010000008">
    <property type="protein sequence ID" value="KAK2074793.1"/>
    <property type="molecule type" value="Genomic_DNA"/>
</dbReference>
<dbReference type="AlphaFoldDB" id="A0AAD9MJ54"/>
<keyword evidence="1" id="KW-0732">Signal</keyword>
<accession>A0AAD9MJ54</accession>
<sequence>MQAITGLLAAAALLLSPPVVGADVWPDDTNNRLCSADNCARAVTGTCPCLIPYETRRIDCASFFGALVTAPPIIITATGTLTRPAVTSTTTAISTSTITVSVVTQFKTVSSPTAGQLGNVGLQPRHAEAEAEAGERAVELRALASLVPTYATQMCDAAHYASACACWGIDGGVRGTFTPTTTLSIGATSLVWLTVTDVSRVSVIATSIKSVTLISSLSTTSTTGPSRAPAPTNLVVNGDFESARGINPWLAPESQRVSHATNSPGRRAQSGTRWAELTSDGRMPTPISQNLAATLDADRAYNMSLWFMPSGSGAGMFGTCMITVTVAGASVGMFPLTSGPGASWRNGQGVFFAHETITNPLLDISLSCPFVNRVDPPKVGVDNVVFLAA</sequence>
<dbReference type="Gene3D" id="2.60.120.260">
    <property type="entry name" value="Galactose-binding domain-like"/>
    <property type="match status" value="1"/>
</dbReference>
<name>A0AAD9MJ54_9PEZI</name>
<feature type="chain" id="PRO_5042239324" evidence="1">
    <location>
        <begin position="23"/>
        <end position="389"/>
    </location>
</feature>